<dbReference type="EMBL" id="LR796812">
    <property type="protein sequence ID" value="CAB4168032.1"/>
    <property type="molecule type" value="Genomic_DNA"/>
</dbReference>
<evidence type="ECO:0000313" key="2">
    <source>
        <dbReference type="EMBL" id="CAB4168032.1"/>
    </source>
</evidence>
<evidence type="ECO:0000313" key="3">
    <source>
        <dbReference type="EMBL" id="CAB4195268.1"/>
    </source>
</evidence>
<evidence type="ECO:0000313" key="4">
    <source>
        <dbReference type="EMBL" id="CAB4222473.1"/>
    </source>
</evidence>
<dbReference type="InterPro" id="IPR045384">
    <property type="entry name" value="DUF6527"/>
</dbReference>
<dbReference type="EMBL" id="LR797513">
    <property type="protein sequence ID" value="CAB4222473.1"/>
    <property type="molecule type" value="Genomic_DNA"/>
</dbReference>
<dbReference type="Pfam" id="PF20137">
    <property type="entry name" value="BubE"/>
    <property type="match status" value="1"/>
</dbReference>
<gene>
    <name evidence="3" type="ORF">UFOVP1293_24</name>
    <name evidence="4" type="ORF">UFOVP1644_42</name>
    <name evidence="2" type="ORF">UFOVP860_87</name>
</gene>
<accession>A0A6J5T422</accession>
<evidence type="ECO:0000256" key="1">
    <source>
        <dbReference type="SAM" id="MobiDB-lite"/>
    </source>
</evidence>
<feature type="region of interest" description="Disordered" evidence="1">
    <location>
        <begin position="46"/>
        <end position="67"/>
    </location>
</feature>
<protein>
    <submittedName>
        <fullName evidence="4">Uncharacterized protein</fullName>
    </submittedName>
</protein>
<name>A0A6J5T422_9CAUD</name>
<proteinExistence type="predicted"/>
<organism evidence="4">
    <name type="scientific">uncultured Caudovirales phage</name>
    <dbReference type="NCBI Taxonomy" id="2100421"/>
    <lineage>
        <taxon>Viruses</taxon>
        <taxon>Duplodnaviria</taxon>
        <taxon>Heunggongvirae</taxon>
        <taxon>Uroviricota</taxon>
        <taxon>Caudoviricetes</taxon>
        <taxon>Peduoviridae</taxon>
        <taxon>Maltschvirus</taxon>
        <taxon>Maltschvirus maltsch</taxon>
    </lineage>
</organism>
<reference evidence="4" key="1">
    <citation type="submission" date="2020-05" db="EMBL/GenBank/DDBJ databases">
        <authorList>
            <person name="Chiriac C."/>
            <person name="Salcher M."/>
            <person name="Ghai R."/>
            <person name="Kavagutti S V."/>
        </authorList>
    </citation>
    <scope>NUCLEOTIDE SEQUENCE</scope>
</reference>
<dbReference type="EMBL" id="LR797244">
    <property type="protein sequence ID" value="CAB4195268.1"/>
    <property type="molecule type" value="Genomic_DNA"/>
</dbReference>
<sequence>MSDAKVTFETLGHDPAKPGEEARFDFVCPKRGTMCSGLLIAGRSDIKRDGQGGNGGRPQWDWDGNREAPTFSPSINCGSCWHGYIRAGRCVDTAGKDEPEPK</sequence>